<keyword evidence="3" id="KW-1185">Reference proteome</keyword>
<dbReference type="InterPro" id="IPR038740">
    <property type="entry name" value="BioF2-like_GNAT_dom"/>
</dbReference>
<accession>A0A6M1SRT6</accession>
<evidence type="ECO:0000313" key="3">
    <source>
        <dbReference type="Proteomes" id="UP000474802"/>
    </source>
</evidence>
<reference evidence="2 3" key="1">
    <citation type="submission" date="2020-02" db="EMBL/GenBank/DDBJ databases">
        <authorList>
            <person name="Khan S.A."/>
            <person name="Jeon C.O."/>
            <person name="Chun B.H."/>
        </authorList>
    </citation>
    <scope>NUCLEOTIDE SEQUENCE [LARGE SCALE GENOMIC DNA]</scope>
    <source>
        <strain evidence="2 3">H239</strain>
    </source>
</reference>
<proteinExistence type="predicted"/>
<sequence length="406" mass="45518">MEAVARATGSFVEPLVTTRSRAEITVRVTRRIEEVEQVWRGLSVGPIESPGQSYDFIRHWVSNRGISEEDQCYVVGEVDGQAVAILPLHRKRMFGLHVYTWFPGSQVGCYAPVADAERLAGMGASGLANLWRAMTRKLGGADLLFLRSMPAEVGGHKGLFDQLGTSLTTETLFRAAFSSWEQADSEQRSRSRRKHDRQQGDRLVALGKVEFEEVTDPAVAYQAVDVMFRQRSARFKAQNIRDPFVCDGLISFYRDALCPGSGIDVRIHTLRLDGDIVAVRYNIVHGERMFCLISSMAACERLQTGSPGKQNLLRVMQTVFDRGMRVFDMGAGFTDEKRHWCNVQVPLRQHYVALTPLGFAVGVAHRQYLALRVKAKASAGLKPRLRQLSQRIDHLLGRDKPKSDQL</sequence>
<dbReference type="RefSeq" id="WP_164534151.1">
    <property type="nucleotide sequence ID" value="NZ_JAALFG010000002.1"/>
</dbReference>
<dbReference type="AlphaFoldDB" id="A0A6M1SRT6"/>
<dbReference type="InterPro" id="IPR016181">
    <property type="entry name" value="Acyl_CoA_acyltransferase"/>
</dbReference>
<protein>
    <submittedName>
        <fullName evidence="2">GNAT family N-acetyltransferase</fullName>
    </submittedName>
</protein>
<evidence type="ECO:0000259" key="1">
    <source>
        <dbReference type="Pfam" id="PF13480"/>
    </source>
</evidence>
<gene>
    <name evidence="2" type="ORF">G5575_09785</name>
</gene>
<comment type="caution">
    <text evidence="2">The sequence shown here is derived from an EMBL/GenBank/DDBJ whole genome shotgun (WGS) entry which is preliminary data.</text>
</comment>
<keyword evidence="2" id="KW-0808">Transferase</keyword>
<reference evidence="2 3" key="2">
    <citation type="submission" date="2020-03" db="EMBL/GenBank/DDBJ databases">
        <title>Devosia chinhatensis sp. nov., isolated from a hexachlorocyclohexane (HCH) dump site in India.</title>
        <authorList>
            <person name="Kumar M."/>
            <person name="Lal R."/>
        </authorList>
    </citation>
    <scope>NUCLEOTIDE SEQUENCE [LARGE SCALE GENOMIC DNA]</scope>
    <source>
        <strain evidence="2 3">H239</strain>
    </source>
</reference>
<dbReference type="EMBL" id="JAALFG010000002">
    <property type="protein sequence ID" value="NGP17905.1"/>
    <property type="molecule type" value="Genomic_DNA"/>
</dbReference>
<organism evidence="2 3">
    <name type="scientific">Devosia aurantiaca</name>
    <dbReference type="NCBI Taxonomy" id="2714858"/>
    <lineage>
        <taxon>Bacteria</taxon>
        <taxon>Pseudomonadati</taxon>
        <taxon>Pseudomonadota</taxon>
        <taxon>Alphaproteobacteria</taxon>
        <taxon>Hyphomicrobiales</taxon>
        <taxon>Devosiaceae</taxon>
        <taxon>Devosia</taxon>
    </lineage>
</organism>
<dbReference type="GO" id="GO:0016740">
    <property type="term" value="F:transferase activity"/>
    <property type="evidence" value="ECO:0007669"/>
    <property type="project" value="UniProtKB-KW"/>
</dbReference>
<feature type="domain" description="BioF2-like acetyltransferase" evidence="1">
    <location>
        <begin position="190"/>
        <end position="338"/>
    </location>
</feature>
<dbReference type="SUPFAM" id="SSF55729">
    <property type="entry name" value="Acyl-CoA N-acyltransferases (Nat)"/>
    <property type="match status" value="1"/>
</dbReference>
<dbReference type="Proteomes" id="UP000474802">
    <property type="component" value="Unassembled WGS sequence"/>
</dbReference>
<name>A0A6M1SRT6_9HYPH</name>
<evidence type="ECO:0000313" key="2">
    <source>
        <dbReference type="EMBL" id="NGP17905.1"/>
    </source>
</evidence>
<dbReference type="Pfam" id="PF13480">
    <property type="entry name" value="Acetyltransf_6"/>
    <property type="match status" value="1"/>
</dbReference>